<dbReference type="InterPro" id="IPR001451">
    <property type="entry name" value="Hexapep"/>
</dbReference>
<dbReference type="SUPFAM" id="SSF51161">
    <property type="entry name" value="Trimeric LpxA-like enzymes"/>
    <property type="match status" value="1"/>
</dbReference>
<evidence type="ECO:0000313" key="2">
    <source>
        <dbReference type="Proteomes" id="UP000183670"/>
    </source>
</evidence>
<protein>
    <submittedName>
        <fullName evidence="1">Acetyltransferase (Isoleucine patch superfamily)</fullName>
    </submittedName>
</protein>
<dbReference type="EMBL" id="FMYE01000006">
    <property type="protein sequence ID" value="SDB76030.1"/>
    <property type="molecule type" value="Genomic_DNA"/>
</dbReference>
<accession>A0A1G6G231</accession>
<organism evidence="1 2">
    <name type="scientific">Bacteroides ovatus</name>
    <dbReference type="NCBI Taxonomy" id="28116"/>
    <lineage>
        <taxon>Bacteria</taxon>
        <taxon>Pseudomonadati</taxon>
        <taxon>Bacteroidota</taxon>
        <taxon>Bacteroidia</taxon>
        <taxon>Bacteroidales</taxon>
        <taxon>Bacteroidaceae</taxon>
        <taxon>Bacteroides</taxon>
    </lineage>
</organism>
<dbReference type="GO" id="GO:0016740">
    <property type="term" value="F:transferase activity"/>
    <property type="evidence" value="ECO:0007669"/>
    <property type="project" value="UniProtKB-KW"/>
</dbReference>
<dbReference type="InterPro" id="IPR051159">
    <property type="entry name" value="Hexapeptide_acetyltransf"/>
</dbReference>
<keyword evidence="1" id="KW-0808">Transferase</keyword>
<name>A0A1G6G231_BACOV</name>
<reference evidence="1 2" key="1">
    <citation type="submission" date="2016-10" db="EMBL/GenBank/DDBJ databases">
        <authorList>
            <person name="de Groot N.N."/>
        </authorList>
    </citation>
    <scope>NUCLEOTIDE SEQUENCE [LARGE SCALE GENOMIC DNA]</scope>
    <source>
        <strain evidence="1 2">NLAE-zl-C500</strain>
    </source>
</reference>
<dbReference type="PANTHER" id="PTHR23416">
    <property type="entry name" value="SIALIC ACID SYNTHASE-RELATED"/>
    <property type="match status" value="1"/>
</dbReference>
<dbReference type="Proteomes" id="UP000183670">
    <property type="component" value="Unassembled WGS sequence"/>
</dbReference>
<dbReference type="RefSeq" id="WP_217638835.1">
    <property type="nucleotide sequence ID" value="NZ_FMYE01000006.1"/>
</dbReference>
<dbReference type="InterPro" id="IPR011004">
    <property type="entry name" value="Trimer_LpxA-like_sf"/>
</dbReference>
<dbReference type="Pfam" id="PF00132">
    <property type="entry name" value="Hexapep"/>
    <property type="match status" value="1"/>
</dbReference>
<gene>
    <name evidence="1" type="ORF">SAMN05192581_100616</name>
</gene>
<sequence length="201" mass="22379">MNVEKILLIGIKLPLFFSYIYDKLLGVLYKKSMKYCGREVYIRPSSSDFKGLENLSIGDFTSIPKSSIIYCTGAELRIGKKVIFGPRPTIITGNHRIDVVGKYIIDSLDKLPENDVSVIIEDDVWAGANVTILKGVTIGRGSVIAAGAVVTKSCPPYSIIGGIPARVLRYRFTIDEILKNEEILYPQHERLTKDAIEKSRI</sequence>
<dbReference type="Gene3D" id="2.160.10.10">
    <property type="entry name" value="Hexapeptide repeat proteins"/>
    <property type="match status" value="1"/>
</dbReference>
<proteinExistence type="predicted"/>
<dbReference type="AlphaFoldDB" id="A0A1G6G231"/>
<evidence type="ECO:0000313" key="1">
    <source>
        <dbReference type="EMBL" id="SDB76030.1"/>
    </source>
</evidence>